<feature type="repeat" description="PPR" evidence="2">
    <location>
        <begin position="239"/>
        <end position="269"/>
    </location>
</feature>
<comment type="similarity">
    <text evidence="1">Belongs to the PPR family. P subfamily.</text>
</comment>
<dbReference type="PANTHER" id="PTHR46128:SF329">
    <property type="entry name" value="MITOCHONDRIAL GROUP I INTRON SPLICING FACTOR DMR1"/>
    <property type="match status" value="1"/>
</dbReference>
<feature type="repeat" description="PPR" evidence="2">
    <location>
        <begin position="139"/>
        <end position="173"/>
    </location>
</feature>
<dbReference type="AlphaFoldDB" id="A0A818KY00"/>
<dbReference type="InterPro" id="IPR032867">
    <property type="entry name" value="DYW_dom"/>
</dbReference>
<gene>
    <name evidence="5" type="ORF">HFQ381_LOCUS26496</name>
    <name evidence="4" type="ORF">LUA448_LOCUS28535</name>
</gene>
<dbReference type="Gene3D" id="1.25.40.10">
    <property type="entry name" value="Tetratricopeptide repeat domain"/>
    <property type="match status" value="3"/>
</dbReference>
<protein>
    <recommendedName>
        <fullName evidence="3">DYW domain-containing protein</fullName>
    </recommendedName>
</protein>
<dbReference type="PROSITE" id="PS51375">
    <property type="entry name" value="PPR"/>
    <property type="match status" value="3"/>
</dbReference>
<feature type="repeat" description="PPR" evidence="2">
    <location>
        <begin position="39"/>
        <end position="69"/>
    </location>
</feature>
<accession>A0A818KY00</accession>
<evidence type="ECO:0000313" key="6">
    <source>
        <dbReference type="Proteomes" id="UP000663833"/>
    </source>
</evidence>
<evidence type="ECO:0000259" key="3">
    <source>
        <dbReference type="Pfam" id="PF14432"/>
    </source>
</evidence>
<organism evidence="4 6">
    <name type="scientific">Rotaria socialis</name>
    <dbReference type="NCBI Taxonomy" id="392032"/>
    <lineage>
        <taxon>Eukaryota</taxon>
        <taxon>Metazoa</taxon>
        <taxon>Spiralia</taxon>
        <taxon>Gnathifera</taxon>
        <taxon>Rotifera</taxon>
        <taxon>Eurotatoria</taxon>
        <taxon>Bdelloidea</taxon>
        <taxon>Philodinida</taxon>
        <taxon>Philodinidae</taxon>
        <taxon>Rotaria</taxon>
    </lineage>
</organism>
<reference evidence="4" key="1">
    <citation type="submission" date="2021-02" db="EMBL/GenBank/DDBJ databases">
        <authorList>
            <person name="Nowell W R."/>
        </authorList>
    </citation>
    <scope>NUCLEOTIDE SEQUENCE</scope>
</reference>
<dbReference type="InterPro" id="IPR011990">
    <property type="entry name" value="TPR-like_helical_dom_sf"/>
</dbReference>
<dbReference type="PANTHER" id="PTHR46128">
    <property type="entry name" value="MITOCHONDRIAL GROUP I INTRON SPLICING FACTOR CCM1"/>
    <property type="match status" value="1"/>
</dbReference>
<dbReference type="Pfam" id="PF01535">
    <property type="entry name" value="PPR"/>
    <property type="match status" value="5"/>
</dbReference>
<evidence type="ECO:0000313" key="4">
    <source>
        <dbReference type="EMBL" id="CAF3562655.1"/>
    </source>
</evidence>
<dbReference type="Pfam" id="PF13812">
    <property type="entry name" value="PPR_3"/>
    <property type="match status" value="1"/>
</dbReference>
<name>A0A818KY00_9BILA</name>
<dbReference type="EMBL" id="CAJNYD010004027">
    <property type="protein sequence ID" value="CAF3562655.1"/>
    <property type="molecule type" value="Genomic_DNA"/>
</dbReference>
<proteinExistence type="inferred from homology"/>
<dbReference type="InterPro" id="IPR050872">
    <property type="entry name" value="PPR_P_subfamily"/>
</dbReference>
<evidence type="ECO:0000256" key="1">
    <source>
        <dbReference type="ARBA" id="ARBA00007626"/>
    </source>
</evidence>
<comment type="caution">
    <text evidence="4">The sequence shown here is derived from an EMBL/GenBank/DDBJ whole genome shotgun (WGS) entry which is preliminary data.</text>
</comment>
<dbReference type="Proteomes" id="UP000663851">
    <property type="component" value="Unassembled WGS sequence"/>
</dbReference>
<dbReference type="Pfam" id="PF14432">
    <property type="entry name" value="DYW_deaminase"/>
    <property type="match status" value="1"/>
</dbReference>
<dbReference type="InterPro" id="IPR002885">
    <property type="entry name" value="PPR_rpt"/>
</dbReference>
<dbReference type="GO" id="GO:0008270">
    <property type="term" value="F:zinc ion binding"/>
    <property type="evidence" value="ECO:0007669"/>
    <property type="project" value="InterPro"/>
</dbReference>
<evidence type="ECO:0000256" key="2">
    <source>
        <dbReference type="PROSITE-ProRule" id="PRU00708"/>
    </source>
</evidence>
<evidence type="ECO:0000313" key="5">
    <source>
        <dbReference type="EMBL" id="CAF4483937.1"/>
    </source>
</evidence>
<sequence>MPENYRNDNITSTSAIDMLMKFGDVESAERIFRSIKAKDIITYGAMVKGYVGNEMFEKALDLFEQIHLRLTNVIYTIVFNTCAKLCNDRAMKLGKELLAKMPENYRNNNITSTSAIDMLMKFGDVESAERMFRSIKAKGTNIYGALMNGCNLNGESWKCFKIFEEMKEKDVIPDEIAWNILLGACSKSGMLHHCQYIVNQIPLNIQNKIRIQNSLIDMWGKCGSIEKAKNVFNLVVDRDTITYNGMINAFGLNGMGSQAAELYREMPNNLRDHVDCLSRLFMFDEAQQLIEDYEKTNTPSIVMYMSLLSGARNNRNSNLSEKIYKRMKTLFPNAKESLAAGVVLLSNIYSSLGKYEEAKNFRSNQIEELRVKVKVGLSWTEIKGHIVQLKAHDHSHPQSTESYAKIDRLKSKAIENGFIFGSSWITRSLNENETIKSVLCGHSELLVIALNLIQEPAPKFIQVVKNLRVCGHCHEFTKVIAKIEQCDIVVRDANRIHHFYPNG</sequence>
<dbReference type="NCBIfam" id="TIGR00756">
    <property type="entry name" value="PPR"/>
    <property type="match status" value="3"/>
</dbReference>
<feature type="domain" description="DYW" evidence="3">
    <location>
        <begin position="422"/>
        <end position="499"/>
    </location>
</feature>
<dbReference type="EMBL" id="CAJOBO010003193">
    <property type="protein sequence ID" value="CAF4483937.1"/>
    <property type="molecule type" value="Genomic_DNA"/>
</dbReference>
<dbReference type="Pfam" id="PF13041">
    <property type="entry name" value="PPR_2"/>
    <property type="match status" value="1"/>
</dbReference>
<dbReference type="Proteomes" id="UP000663833">
    <property type="component" value="Unassembled WGS sequence"/>
</dbReference>